<feature type="region of interest" description="Disordered" evidence="1">
    <location>
        <begin position="69"/>
        <end position="167"/>
    </location>
</feature>
<evidence type="ECO:0000313" key="2">
    <source>
        <dbReference type="EMBL" id="CDJ34918.1"/>
    </source>
</evidence>
<keyword evidence="3" id="KW-1185">Reference proteome</keyword>
<dbReference type="GeneID" id="25383526"/>
<protein>
    <submittedName>
        <fullName evidence="2">Beta adaptin protein, putative</fullName>
    </submittedName>
</protein>
<proteinExistence type="predicted"/>
<accession>U6KHI6</accession>
<feature type="compositionally biased region" description="Low complexity" evidence="1">
    <location>
        <begin position="86"/>
        <end position="99"/>
    </location>
</feature>
<dbReference type="RefSeq" id="XP_013357480.1">
    <property type="nucleotide sequence ID" value="XM_013502026.1"/>
</dbReference>
<dbReference type="VEuPathDB" id="ToxoDB:EMH_0093810"/>
<reference evidence="2" key="2">
    <citation type="submission" date="2013-10" db="EMBL/GenBank/DDBJ databases">
        <authorList>
            <person name="Aslett M."/>
        </authorList>
    </citation>
    <scope>NUCLEOTIDE SEQUENCE [LARGE SCALE GENOMIC DNA]</scope>
    <source>
        <strain evidence="2">Houghton</strain>
    </source>
</reference>
<organism evidence="2 3">
    <name type="scientific">Eimeria mitis</name>
    <dbReference type="NCBI Taxonomy" id="44415"/>
    <lineage>
        <taxon>Eukaryota</taxon>
        <taxon>Sar</taxon>
        <taxon>Alveolata</taxon>
        <taxon>Apicomplexa</taxon>
        <taxon>Conoidasida</taxon>
        <taxon>Coccidia</taxon>
        <taxon>Eucoccidiorida</taxon>
        <taxon>Eimeriorina</taxon>
        <taxon>Eimeriidae</taxon>
        <taxon>Eimeria</taxon>
    </lineage>
</organism>
<dbReference type="Gene3D" id="1.25.10.10">
    <property type="entry name" value="Leucine-rich Repeat Variant"/>
    <property type="match status" value="1"/>
</dbReference>
<sequence length="205" mass="21720">MLSKNPEAARRVVFSAAPEVKAEGEDFDAQTLNALINNISMVASVYHKLPETFVTRARPAAAMLRREASRGGPLGAPGGPPGGPPLGSQSSLDESQQQQVVERARKVLQQQQQQQQQRGSGRSSSNSSSRSRSRSARSDSESSSEGGPVDLLDLSDGSVSGASSKGCPVPQVLVLKAETAGAQQQRGLEIRAAFYKPEGGERYML</sequence>
<dbReference type="AlphaFoldDB" id="U6KHI6"/>
<evidence type="ECO:0000313" key="3">
    <source>
        <dbReference type="Proteomes" id="UP000030744"/>
    </source>
</evidence>
<dbReference type="EMBL" id="HG687400">
    <property type="protein sequence ID" value="CDJ34918.1"/>
    <property type="molecule type" value="Genomic_DNA"/>
</dbReference>
<dbReference type="Proteomes" id="UP000030744">
    <property type="component" value="Unassembled WGS sequence"/>
</dbReference>
<reference evidence="2" key="1">
    <citation type="submission" date="2013-10" db="EMBL/GenBank/DDBJ databases">
        <title>Genomic analysis of the causative agents of coccidiosis in chickens.</title>
        <authorList>
            <person name="Reid A.J."/>
            <person name="Blake D."/>
            <person name="Billington K."/>
            <person name="Browne H."/>
            <person name="Dunn M."/>
            <person name="Hung S."/>
            <person name="Kawahara F."/>
            <person name="Miranda-Saavedra D."/>
            <person name="Mourier T."/>
            <person name="Nagra H."/>
            <person name="Otto T.D."/>
            <person name="Rawlings N."/>
            <person name="Sanchez A."/>
            <person name="Sanders M."/>
            <person name="Subramaniam C."/>
            <person name="Tay Y."/>
            <person name="Dear P."/>
            <person name="Doerig C."/>
            <person name="Gruber A."/>
            <person name="Parkinson J."/>
            <person name="Shirley M."/>
            <person name="Wan K.L."/>
            <person name="Berriman M."/>
            <person name="Tomley F."/>
            <person name="Pain A."/>
        </authorList>
    </citation>
    <scope>NUCLEOTIDE SEQUENCE [LARGE SCALE GENOMIC DNA]</scope>
    <source>
        <strain evidence="2">Houghton</strain>
    </source>
</reference>
<feature type="compositionally biased region" description="Low complexity" evidence="1">
    <location>
        <begin position="109"/>
        <end position="130"/>
    </location>
</feature>
<evidence type="ECO:0000256" key="1">
    <source>
        <dbReference type="SAM" id="MobiDB-lite"/>
    </source>
</evidence>
<name>U6KHI6_9EIME</name>
<dbReference type="OrthoDB" id="354775at2759"/>
<dbReference type="InterPro" id="IPR011989">
    <property type="entry name" value="ARM-like"/>
</dbReference>
<gene>
    <name evidence="2" type="ORF">EMH_0093810</name>
</gene>